<accession>A0ABT7A1E3</accession>
<protein>
    <submittedName>
        <fullName evidence="2">DUF5994 family protein</fullName>
    </submittedName>
</protein>
<proteinExistence type="predicted"/>
<dbReference type="Proteomes" id="UP001214441">
    <property type="component" value="Unassembled WGS sequence"/>
</dbReference>
<reference evidence="2 3" key="1">
    <citation type="submission" date="2023-05" db="EMBL/GenBank/DDBJ databases">
        <title>Streptantibioticus silvisoli sp. nov., acidotolerant actinomycetes 1 from pine litter.</title>
        <authorList>
            <person name="Swiecimska M."/>
            <person name="Golinska P."/>
            <person name="Sangal V."/>
            <person name="Wachnowicz B."/>
            <person name="Goodfellow M."/>
        </authorList>
    </citation>
    <scope>NUCLEOTIDE SEQUENCE [LARGE SCALE GENOMIC DNA]</scope>
    <source>
        <strain evidence="2 3">DSM 42109</strain>
    </source>
</reference>
<name>A0ABT7A1E3_9ACTN</name>
<organism evidence="2 3">
    <name type="scientific">Streptomyces iconiensis</name>
    <dbReference type="NCBI Taxonomy" id="1384038"/>
    <lineage>
        <taxon>Bacteria</taxon>
        <taxon>Bacillati</taxon>
        <taxon>Actinomycetota</taxon>
        <taxon>Actinomycetes</taxon>
        <taxon>Kitasatosporales</taxon>
        <taxon>Streptomycetaceae</taxon>
        <taxon>Streptomyces</taxon>
    </lineage>
</organism>
<dbReference type="RefSeq" id="WP_274045736.1">
    <property type="nucleotide sequence ID" value="NZ_JANCPR020000024.1"/>
</dbReference>
<sequence length="154" mass="16872">MKPTSMKPAEMKAISRTPARGTPRFALHPPHTGVHRIDGAWWPRSRDLTDELPPLLAALEDRWGRITRVTVDSGMWLASSRRMTFGDRVVHLNWSAGMGHRDTVCLLSLGVGRCDLTVVPPEATAAEAHRALTAASRPEPATVREERAPSHSAG</sequence>
<dbReference type="InterPro" id="IPR046036">
    <property type="entry name" value="DUF5994"/>
</dbReference>
<dbReference type="EMBL" id="JANCPR020000024">
    <property type="protein sequence ID" value="MDJ1134892.1"/>
    <property type="molecule type" value="Genomic_DNA"/>
</dbReference>
<comment type="caution">
    <text evidence="2">The sequence shown here is derived from an EMBL/GenBank/DDBJ whole genome shotgun (WGS) entry which is preliminary data.</text>
</comment>
<evidence type="ECO:0000313" key="3">
    <source>
        <dbReference type="Proteomes" id="UP001214441"/>
    </source>
</evidence>
<keyword evidence="3" id="KW-1185">Reference proteome</keyword>
<evidence type="ECO:0000256" key="1">
    <source>
        <dbReference type="SAM" id="MobiDB-lite"/>
    </source>
</evidence>
<gene>
    <name evidence="2" type="ORF">NMN56_023620</name>
</gene>
<dbReference type="Pfam" id="PF19457">
    <property type="entry name" value="DUF5994"/>
    <property type="match status" value="1"/>
</dbReference>
<evidence type="ECO:0000313" key="2">
    <source>
        <dbReference type="EMBL" id="MDJ1134892.1"/>
    </source>
</evidence>
<feature type="region of interest" description="Disordered" evidence="1">
    <location>
        <begin position="129"/>
        <end position="154"/>
    </location>
</feature>
<feature type="compositionally biased region" description="Basic and acidic residues" evidence="1">
    <location>
        <begin position="142"/>
        <end position="154"/>
    </location>
</feature>